<protein>
    <submittedName>
        <fullName evidence="2">Glycerophosphoryl diester phosphodiesterase</fullName>
        <ecNumber evidence="2">3.1.4.46</ecNumber>
    </submittedName>
</protein>
<dbReference type="PANTHER" id="PTHR46211">
    <property type="entry name" value="GLYCEROPHOSPHORYL DIESTER PHOSPHODIESTERASE"/>
    <property type="match status" value="1"/>
</dbReference>
<evidence type="ECO:0000259" key="1">
    <source>
        <dbReference type="PROSITE" id="PS51704"/>
    </source>
</evidence>
<organism evidence="2 3">
    <name type="scientific">Photobacterium aquimaris</name>
    <dbReference type="NCBI Taxonomy" id="512643"/>
    <lineage>
        <taxon>Bacteria</taxon>
        <taxon>Pseudomonadati</taxon>
        <taxon>Pseudomonadota</taxon>
        <taxon>Gammaproteobacteria</taxon>
        <taxon>Vibrionales</taxon>
        <taxon>Vibrionaceae</taxon>
        <taxon>Photobacterium</taxon>
    </lineage>
</organism>
<dbReference type="SUPFAM" id="SSF51695">
    <property type="entry name" value="PLC-like phosphodiesterases"/>
    <property type="match status" value="1"/>
</dbReference>
<keyword evidence="2" id="KW-0378">Hydrolase</keyword>
<dbReference type="Pfam" id="PF03009">
    <property type="entry name" value="GDPD"/>
    <property type="match status" value="1"/>
</dbReference>
<dbReference type="PROSITE" id="PS51704">
    <property type="entry name" value="GP_PDE"/>
    <property type="match status" value="1"/>
</dbReference>
<dbReference type="AlphaFoldDB" id="A0A1Y6KV04"/>
<reference evidence="3" key="1">
    <citation type="submission" date="2017-06" db="EMBL/GenBank/DDBJ databases">
        <authorList>
            <person name="Rodrigo-Torres L."/>
            <person name="Arahal R. D."/>
            <person name="Lucena T."/>
        </authorList>
    </citation>
    <scope>NUCLEOTIDE SEQUENCE [LARGE SCALE GENOMIC DNA]</scope>
    <source>
        <strain evidence="3">type strain: CECT 9192</strain>
    </source>
</reference>
<evidence type="ECO:0000313" key="2">
    <source>
        <dbReference type="EMBL" id="SMY15882.1"/>
    </source>
</evidence>
<dbReference type="GO" id="GO:0008889">
    <property type="term" value="F:glycerophosphodiester phosphodiesterase activity"/>
    <property type="evidence" value="ECO:0007669"/>
    <property type="project" value="UniProtKB-EC"/>
</dbReference>
<evidence type="ECO:0000313" key="3">
    <source>
        <dbReference type="Proteomes" id="UP000196485"/>
    </source>
</evidence>
<gene>
    <name evidence="2" type="primary">ugpQ</name>
    <name evidence="2" type="ORF">PAQU9191_01113</name>
</gene>
<accession>A0A1Y6KV04</accession>
<dbReference type="RefSeq" id="WP_235011131.1">
    <property type="nucleotide sequence ID" value="NZ_FYAH01000002.1"/>
</dbReference>
<name>A0A1Y6KV04_9GAMM</name>
<keyword evidence="3" id="KW-1185">Reference proteome</keyword>
<dbReference type="EMBL" id="FYAH01000002">
    <property type="protein sequence ID" value="SMY15882.1"/>
    <property type="molecule type" value="Genomic_DNA"/>
</dbReference>
<feature type="domain" description="GP-PDE" evidence="1">
    <location>
        <begin position="6"/>
        <end position="244"/>
    </location>
</feature>
<dbReference type="EC" id="3.1.4.46" evidence="2"/>
<dbReference type="InterPro" id="IPR030395">
    <property type="entry name" value="GP_PDE_dom"/>
</dbReference>
<dbReference type="InterPro" id="IPR017946">
    <property type="entry name" value="PLC-like_Pdiesterase_TIM-brl"/>
</dbReference>
<sequence>MYVGEVMIAGHRGARAVAPENTLISMKAAADAGATWIETDTQLCDDLIPVIIHDKSVRRCTNGSGSVRHKTLNELKQLDAGSWFATEFTGETIPTLTELLQACDDYGLNLNLEIKVHYEEEVELQVRKTIEAIKDYGFDTERLILSSFSYNAVKYCLQQWPEVRRGLIIEDWVPDIARLDAKLDLYSIHLDHHLLNQKLAQEITDAGKVLQIWTMNDPKKVEKFTRWGVSTIISDDPGLLISATNNQ</sequence>
<dbReference type="PANTHER" id="PTHR46211:SF1">
    <property type="entry name" value="GLYCEROPHOSPHODIESTER PHOSPHODIESTERASE, CYTOPLASMIC"/>
    <property type="match status" value="1"/>
</dbReference>
<proteinExistence type="predicted"/>
<dbReference type="GO" id="GO:0006629">
    <property type="term" value="P:lipid metabolic process"/>
    <property type="evidence" value="ECO:0007669"/>
    <property type="project" value="InterPro"/>
</dbReference>
<dbReference type="Gene3D" id="3.20.20.190">
    <property type="entry name" value="Phosphatidylinositol (PI) phosphodiesterase"/>
    <property type="match status" value="1"/>
</dbReference>
<dbReference type="Proteomes" id="UP000196485">
    <property type="component" value="Unassembled WGS sequence"/>
</dbReference>